<evidence type="ECO:0000313" key="2">
    <source>
        <dbReference type="Proteomes" id="UP000628442"/>
    </source>
</evidence>
<reference evidence="1" key="2">
    <citation type="submission" date="2022-12" db="EMBL/GenBank/DDBJ databases">
        <authorList>
            <person name="Sun Q."/>
            <person name="Kim S."/>
        </authorList>
    </citation>
    <scope>NUCLEOTIDE SEQUENCE</scope>
    <source>
        <strain evidence="1">KCTC 12343</strain>
    </source>
</reference>
<reference evidence="1" key="1">
    <citation type="journal article" date="2014" name="Int. J. Syst. Evol. Microbiol.">
        <title>Complete genome sequence of Corynebacterium casei LMG S-19264T (=DSM 44701T), isolated from a smear-ripened cheese.</title>
        <authorList>
            <consortium name="US DOE Joint Genome Institute (JGI-PGF)"/>
            <person name="Walter F."/>
            <person name="Albersmeier A."/>
            <person name="Kalinowski J."/>
            <person name="Ruckert C."/>
        </authorList>
    </citation>
    <scope>NUCLEOTIDE SEQUENCE</scope>
    <source>
        <strain evidence="1">KCTC 12343</strain>
    </source>
</reference>
<dbReference type="EMBL" id="BMWV01000014">
    <property type="protein sequence ID" value="GGY60859.1"/>
    <property type="molecule type" value="Genomic_DNA"/>
</dbReference>
<protein>
    <submittedName>
        <fullName evidence="1">Uncharacterized protein</fullName>
    </submittedName>
</protein>
<name>A0AA87XYY0_9BURK</name>
<sequence length="104" mass="11122">MISIIDEITTFNAMSPAPKPTFSSVVSFLVSMSSSSIARKSGLEQRYYYRAAHGAQARTNGRTGPASAVDSSHETFGMEEVEPGMAMPGEMGFMVSDVSFLCIA</sequence>
<proteinExistence type="predicted"/>
<accession>A0AA87XYY0</accession>
<evidence type="ECO:0000313" key="1">
    <source>
        <dbReference type="EMBL" id="GGY60859.1"/>
    </source>
</evidence>
<dbReference type="Proteomes" id="UP000628442">
    <property type="component" value="Unassembled WGS sequence"/>
</dbReference>
<gene>
    <name evidence="1" type="ORF">GCM10007387_49350</name>
</gene>
<comment type="caution">
    <text evidence="1">The sequence shown here is derived from an EMBL/GenBank/DDBJ whole genome shotgun (WGS) entry which is preliminary data.</text>
</comment>
<organism evidence="1 2">
    <name type="scientific">Pseudoduganella albidiflava</name>
    <dbReference type="NCBI Taxonomy" id="321983"/>
    <lineage>
        <taxon>Bacteria</taxon>
        <taxon>Pseudomonadati</taxon>
        <taxon>Pseudomonadota</taxon>
        <taxon>Betaproteobacteria</taxon>
        <taxon>Burkholderiales</taxon>
        <taxon>Oxalobacteraceae</taxon>
        <taxon>Telluria group</taxon>
        <taxon>Pseudoduganella</taxon>
    </lineage>
</organism>
<dbReference type="AlphaFoldDB" id="A0AA87XYY0"/>